<keyword evidence="8" id="KW-0378">Hydrolase</keyword>
<comment type="caution">
    <text evidence="12">The sequence shown here is derived from an EMBL/GenBank/DDBJ whole genome shotgun (WGS) entry which is preliminary data.</text>
</comment>
<keyword evidence="9" id="KW-0325">Glycoprotein</keyword>
<dbReference type="EC" id="3.2.1.23" evidence="4"/>
<dbReference type="GO" id="GO:0030246">
    <property type="term" value="F:carbohydrate binding"/>
    <property type="evidence" value="ECO:0007669"/>
    <property type="project" value="InterPro"/>
</dbReference>
<evidence type="ECO:0000313" key="12">
    <source>
        <dbReference type="EMBL" id="TYK08954.1"/>
    </source>
</evidence>
<sequence>MVGLPDSGAFLETRVAGLRRVGIQGEDFSEQPWGYKVGLSGEQSQIFLDTGSSNVQWSRLGNSSQPLTWYKVLPIINSNYLEFKCSRTDLCYCHSLLIGQTRFDAPPGDDPIALNLGSMGKGAAWVNGRGIGRYWVSFLTPKGEPSQKWYNVPRSFLKPTDNQLVILEEETGNPVEISLDSVLITKTCGQVSESHYPLVASWMGAKKQKVRSAKNRTRRPKVQLSCPSKKKISNILFASFGTPSGDCQSYAIGMCHSPNSRPIVEHAIKTIAHMKIAL</sequence>
<comment type="catalytic activity">
    <reaction evidence="1">
        <text>Hydrolysis of terminal non-reducing beta-D-galactose residues in beta-D-galactosides.</text>
        <dbReference type="EC" id="3.2.1.23"/>
    </reaction>
</comment>
<feature type="domain" description="SUEL-type lectin" evidence="11">
    <location>
        <begin position="216"/>
        <end position="265"/>
    </location>
</feature>
<dbReference type="GO" id="GO:0048046">
    <property type="term" value="C:apoplast"/>
    <property type="evidence" value="ECO:0007669"/>
    <property type="project" value="UniProtKB-SubCell"/>
</dbReference>
<dbReference type="SUPFAM" id="SSF49785">
    <property type="entry name" value="Galactose-binding domain-like"/>
    <property type="match status" value="1"/>
</dbReference>
<dbReference type="EMBL" id="SSTD01012116">
    <property type="protein sequence ID" value="TYK08954.1"/>
    <property type="molecule type" value="Genomic_DNA"/>
</dbReference>
<evidence type="ECO:0000256" key="3">
    <source>
        <dbReference type="ARBA" id="ARBA00009809"/>
    </source>
</evidence>
<dbReference type="GO" id="GO:0005975">
    <property type="term" value="P:carbohydrate metabolic process"/>
    <property type="evidence" value="ECO:0007669"/>
    <property type="project" value="InterPro"/>
</dbReference>
<dbReference type="InterPro" id="IPR000922">
    <property type="entry name" value="Lectin_gal-bd_dom"/>
</dbReference>
<proteinExistence type="inferred from homology"/>
<evidence type="ECO:0000256" key="8">
    <source>
        <dbReference type="ARBA" id="ARBA00022801"/>
    </source>
</evidence>
<evidence type="ECO:0000256" key="9">
    <source>
        <dbReference type="ARBA" id="ARBA00023180"/>
    </source>
</evidence>
<keyword evidence="6" id="KW-0964">Secreted</keyword>
<dbReference type="InterPro" id="IPR001944">
    <property type="entry name" value="Glycoside_Hdrlase_35"/>
</dbReference>
<evidence type="ECO:0000259" key="11">
    <source>
        <dbReference type="PROSITE" id="PS50228"/>
    </source>
</evidence>
<evidence type="ECO:0000256" key="5">
    <source>
        <dbReference type="ARBA" id="ARBA00022523"/>
    </source>
</evidence>
<evidence type="ECO:0000256" key="4">
    <source>
        <dbReference type="ARBA" id="ARBA00012756"/>
    </source>
</evidence>
<dbReference type="AlphaFoldDB" id="A0A5D3CCK4"/>
<evidence type="ECO:0000313" key="13">
    <source>
        <dbReference type="Proteomes" id="UP000321947"/>
    </source>
</evidence>
<accession>A0A5D3CCK4</accession>
<evidence type="ECO:0000256" key="10">
    <source>
        <dbReference type="ARBA" id="ARBA00023295"/>
    </source>
</evidence>
<comment type="similarity">
    <text evidence="3">Belongs to the glycosyl hydrolase 35 family.</text>
</comment>
<evidence type="ECO:0000256" key="7">
    <source>
        <dbReference type="ARBA" id="ARBA00022729"/>
    </source>
</evidence>
<comment type="subcellular location">
    <subcellularLocation>
        <location evidence="2">Secreted</location>
        <location evidence="2">Extracellular space</location>
        <location evidence="2">Apoplast</location>
    </subcellularLocation>
</comment>
<keyword evidence="10" id="KW-0326">Glycosidase</keyword>
<dbReference type="GO" id="GO:0004565">
    <property type="term" value="F:beta-galactosidase activity"/>
    <property type="evidence" value="ECO:0007669"/>
    <property type="project" value="UniProtKB-EC"/>
</dbReference>
<protein>
    <recommendedName>
        <fullName evidence="4">beta-galactosidase</fullName>
        <ecNumber evidence="4">3.2.1.23</ecNumber>
    </recommendedName>
</protein>
<evidence type="ECO:0000256" key="2">
    <source>
        <dbReference type="ARBA" id="ARBA00004271"/>
    </source>
</evidence>
<organism evidence="12 13">
    <name type="scientific">Cucumis melo var. makuwa</name>
    <name type="common">Oriental melon</name>
    <dbReference type="NCBI Taxonomy" id="1194695"/>
    <lineage>
        <taxon>Eukaryota</taxon>
        <taxon>Viridiplantae</taxon>
        <taxon>Streptophyta</taxon>
        <taxon>Embryophyta</taxon>
        <taxon>Tracheophyta</taxon>
        <taxon>Spermatophyta</taxon>
        <taxon>Magnoliopsida</taxon>
        <taxon>eudicotyledons</taxon>
        <taxon>Gunneridae</taxon>
        <taxon>Pentapetalae</taxon>
        <taxon>rosids</taxon>
        <taxon>fabids</taxon>
        <taxon>Cucurbitales</taxon>
        <taxon>Cucurbitaceae</taxon>
        <taxon>Benincaseae</taxon>
        <taxon>Cucumis</taxon>
    </lineage>
</organism>
<keyword evidence="7" id="KW-0732">Signal</keyword>
<evidence type="ECO:0000256" key="6">
    <source>
        <dbReference type="ARBA" id="ARBA00022525"/>
    </source>
</evidence>
<dbReference type="InterPro" id="IPR048913">
    <property type="entry name" value="BetaGal_gal-bd"/>
</dbReference>
<name>A0A5D3CCK4_CUCMM</name>
<dbReference type="Gene3D" id="2.60.120.260">
    <property type="entry name" value="Galactose-binding domain-like"/>
    <property type="match status" value="1"/>
</dbReference>
<dbReference type="InterPro" id="IPR008979">
    <property type="entry name" value="Galactose-bd-like_sf"/>
</dbReference>
<dbReference type="Proteomes" id="UP000321947">
    <property type="component" value="Unassembled WGS sequence"/>
</dbReference>
<keyword evidence="5" id="KW-0052">Apoplast</keyword>
<gene>
    <name evidence="12" type="ORF">E5676_scaffold314G00450</name>
</gene>
<reference evidence="12 13" key="1">
    <citation type="submission" date="2019-08" db="EMBL/GenBank/DDBJ databases">
        <title>Draft genome sequences of two oriental melons (Cucumis melo L. var makuwa).</title>
        <authorList>
            <person name="Kwon S.-Y."/>
        </authorList>
    </citation>
    <scope>NUCLEOTIDE SEQUENCE [LARGE SCALE GENOMIC DNA]</scope>
    <source>
        <strain evidence="13">cv. Chang Bougi</strain>
        <tissue evidence="12">Leaf</tissue>
    </source>
</reference>
<dbReference type="PANTHER" id="PTHR23421">
    <property type="entry name" value="BETA-GALACTOSIDASE RELATED"/>
    <property type="match status" value="1"/>
</dbReference>
<dbReference type="PROSITE" id="PS50228">
    <property type="entry name" value="SUEL_LECTIN"/>
    <property type="match status" value="1"/>
</dbReference>
<dbReference type="Pfam" id="PF21467">
    <property type="entry name" value="BetaGal_gal-bd"/>
    <property type="match status" value="1"/>
</dbReference>
<dbReference type="CDD" id="cd22842">
    <property type="entry name" value="Gal_Rha_Lectin_BGal"/>
    <property type="match status" value="1"/>
</dbReference>
<dbReference type="FunFam" id="2.60.120.260:FF:000050">
    <property type="entry name" value="Beta-galactosidase"/>
    <property type="match status" value="1"/>
</dbReference>
<evidence type="ECO:0000256" key="1">
    <source>
        <dbReference type="ARBA" id="ARBA00001412"/>
    </source>
</evidence>